<dbReference type="InterPro" id="IPR002893">
    <property type="entry name" value="Znf_MYND"/>
</dbReference>
<dbReference type="AlphaFoldDB" id="A0A7S0HNM8"/>
<evidence type="ECO:0000313" key="6">
    <source>
        <dbReference type="EMBL" id="CAD8491764.1"/>
    </source>
</evidence>
<evidence type="ECO:0000256" key="4">
    <source>
        <dbReference type="PROSITE-ProRule" id="PRU00134"/>
    </source>
</evidence>
<feature type="domain" description="MYND-type" evidence="5">
    <location>
        <begin position="14"/>
        <end position="51"/>
    </location>
</feature>
<dbReference type="GO" id="GO:0008270">
    <property type="term" value="F:zinc ion binding"/>
    <property type="evidence" value="ECO:0007669"/>
    <property type="project" value="UniProtKB-KW"/>
</dbReference>
<evidence type="ECO:0000256" key="3">
    <source>
        <dbReference type="ARBA" id="ARBA00022833"/>
    </source>
</evidence>
<gene>
    <name evidence="6" type="ORF">PANT1444_LOCUS11758</name>
</gene>
<evidence type="ECO:0000256" key="2">
    <source>
        <dbReference type="ARBA" id="ARBA00022771"/>
    </source>
</evidence>
<sequence>MAATMSTASCYYRCRVCADDGEKVCVRCKVARYCSPECQKTDWKGGHKQECGPCMTVGKRAVHITGTIDLRRIFPASAFREGDGTFYTAYFLLKPAADCCGIVQMFAGLTKDHDIATLQYVVGCSLEMVFKNFGFEPSKAFTYPRGDSADLDLGMPLGVPHAVTAWHKETTALFQAAPAGTMLEAVQFVMDQQRDPKWKGMPATCAPDTPEHAAEAQAYDAGFTEGITQITPCLDVIPHDSLLTLLHFSNGLFYKRVDFQACRQGLAPDRILAVSPQPMIFDCRAIRKKSTAAVASLTAKMYESK</sequence>
<proteinExistence type="predicted"/>
<protein>
    <recommendedName>
        <fullName evidence="5">MYND-type domain-containing protein</fullName>
    </recommendedName>
</protein>
<evidence type="ECO:0000259" key="5">
    <source>
        <dbReference type="PROSITE" id="PS50865"/>
    </source>
</evidence>
<dbReference type="SUPFAM" id="SSF144232">
    <property type="entry name" value="HIT/MYND zinc finger-like"/>
    <property type="match status" value="1"/>
</dbReference>
<keyword evidence="1" id="KW-0479">Metal-binding</keyword>
<accession>A0A7S0HNM8</accession>
<organism evidence="6">
    <name type="scientific">Phaeocystis antarctica</name>
    <dbReference type="NCBI Taxonomy" id="33657"/>
    <lineage>
        <taxon>Eukaryota</taxon>
        <taxon>Haptista</taxon>
        <taxon>Haptophyta</taxon>
        <taxon>Prymnesiophyceae</taxon>
        <taxon>Phaeocystales</taxon>
        <taxon>Phaeocystaceae</taxon>
        <taxon>Phaeocystis</taxon>
    </lineage>
</organism>
<dbReference type="Pfam" id="PF01753">
    <property type="entry name" value="zf-MYND"/>
    <property type="match status" value="1"/>
</dbReference>
<dbReference type="Gene3D" id="6.10.140.2220">
    <property type="match status" value="1"/>
</dbReference>
<evidence type="ECO:0000256" key="1">
    <source>
        <dbReference type="ARBA" id="ARBA00022723"/>
    </source>
</evidence>
<keyword evidence="2 4" id="KW-0863">Zinc-finger</keyword>
<keyword evidence="3" id="KW-0862">Zinc</keyword>
<name>A0A7S0HNM8_9EUKA</name>
<reference evidence="6" key="1">
    <citation type="submission" date="2021-01" db="EMBL/GenBank/DDBJ databases">
        <authorList>
            <person name="Corre E."/>
            <person name="Pelletier E."/>
            <person name="Niang G."/>
            <person name="Scheremetjew M."/>
            <person name="Finn R."/>
            <person name="Kale V."/>
            <person name="Holt S."/>
            <person name="Cochrane G."/>
            <person name="Meng A."/>
            <person name="Brown T."/>
            <person name="Cohen L."/>
        </authorList>
    </citation>
    <scope>NUCLEOTIDE SEQUENCE</scope>
    <source>
        <strain evidence="6">CCMP1374</strain>
    </source>
</reference>
<dbReference type="PROSITE" id="PS50865">
    <property type="entry name" value="ZF_MYND_2"/>
    <property type="match status" value="1"/>
</dbReference>
<dbReference type="EMBL" id="HBEP01020904">
    <property type="protein sequence ID" value="CAD8491764.1"/>
    <property type="molecule type" value="Transcribed_RNA"/>
</dbReference>